<dbReference type="Proteomes" id="UP000094112">
    <property type="component" value="Unassembled WGS sequence"/>
</dbReference>
<gene>
    <name evidence="2" type="ORF">WICANDRAFT_60429</name>
</gene>
<dbReference type="OrthoDB" id="3980551at2759"/>
<keyword evidence="3" id="KW-1185">Reference proteome</keyword>
<name>A0A1E3PAC3_WICAA</name>
<dbReference type="AlphaFoldDB" id="A0A1E3PAC3"/>
<feature type="region of interest" description="Disordered" evidence="1">
    <location>
        <begin position="1"/>
        <end position="43"/>
    </location>
</feature>
<organism evidence="2 3">
    <name type="scientific">Wickerhamomyces anomalus (strain ATCC 58044 / CBS 1984 / NCYC 433 / NRRL Y-366-8)</name>
    <name type="common">Yeast</name>
    <name type="synonym">Hansenula anomala</name>
    <dbReference type="NCBI Taxonomy" id="683960"/>
    <lineage>
        <taxon>Eukaryota</taxon>
        <taxon>Fungi</taxon>
        <taxon>Dikarya</taxon>
        <taxon>Ascomycota</taxon>
        <taxon>Saccharomycotina</taxon>
        <taxon>Saccharomycetes</taxon>
        <taxon>Phaffomycetales</taxon>
        <taxon>Wickerhamomycetaceae</taxon>
        <taxon>Wickerhamomyces</taxon>
    </lineage>
</organism>
<dbReference type="EMBL" id="KV454208">
    <property type="protein sequence ID" value="ODQ62369.1"/>
    <property type="molecule type" value="Genomic_DNA"/>
</dbReference>
<evidence type="ECO:0000313" key="3">
    <source>
        <dbReference type="Proteomes" id="UP000094112"/>
    </source>
</evidence>
<feature type="region of interest" description="Disordered" evidence="1">
    <location>
        <begin position="131"/>
        <end position="186"/>
    </location>
</feature>
<feature type="compositionally biased region" description="Low complexity" evidence="1">
    <location>
        <begin position="148"/>
        <end position="164"/>
    </location>
</feature>
<feature type="compositionally biased region" description="Polar residues" evidence="1">
    <location>
        <begin position="172"/>
        <end position="182"/>
    </location>
</feature>
<reference evidence="2 3" key="1">
    <citation type="journal article" date="2016" name="Proc. Natl. Acad. Sci. U.S.A.">
        <title>Comparative genomics of biotechnologically important yeasts.</title>
        <authorList>
            <person name="Riley R."/>
            <person name="Haridas S."/>
            <person name="Wolfe K.H."/>
            <person name="Lopes M.R."/>
            <person name="Hittinger C.T."/>
            <person name="Goeker M."/>
            <person name="Salamov A.A."/>
            <person name="Wisecaver J.H."/>
            <person name="Long T.M."/>
            <person name="Calvey C.H."/>
            <person name="Aerts A.L."/>
            <person name="Barry K.W."/>
            <person name="Choi C."/>
            <person name="Clum A."/>
            <person name="Coughlan A.Y."/>
            <person name="Deshpande S."/>
            <person name="Douglass A.P."/>
            <person name="Hanson S.J."/>
            <person name="Klenk H.-P."/>
            <person name="LaButti K.M."/>
            <person name="Lapidus A."/>
            <person name="Lindquist E.A."/>
            <person name="Lipzen A.M."/>
            <person name="Meier-Kolthoff J.P."/>
            <person name="Ohm R.A."/>
            <person name="Otillar R.P."/>
            <person name="Pangilinan J.L."/>
            <person name="Peng Y."/>
            <person name="Rokas A."/>
            <person name="Rosa C.A."/>
            <person name="Scheuner C."/>
            <person name="Sibirny A.A."/>
            <person name="Slot J.C."/>
            <person name="Stielow J.B."/>
            <person name="Sun H."/>
            <person name="Kurtzman C.P."/>
            <person name="Blackwell M."/>
            <person name="Grigoriev I.V."/>
            <person name="Jeffries T.W."/>
        </authorList>
    </citation>
    <scope>NUCLEOTIDE SEQUENCE [LARGE SCALE GENOMIC DNA]</scope>
    <source>
        <strain evidence="3">ATCC 58044 / CBS 1984 / NCYC 433 / NRRL Y-366-8</strain>
    </source>
</reference>
<proteinExistence type="predicted"/>
<feature type="compositionally biased region" description="Polar residues" evidence="1">
    <location>
        <begin position="1"/>
        <end position="42"/>
    </location>
</feature>
<sequence>MNNDLIPTQTSTSNAVNNPIPTAPTSTNTKKSNAQDPNQSSKGLEYKNLIKEKILKPSKLPEYQSLRKHHSHLVIRDSNYFNKTPSSFIACASCHRGRVLKISLIQDSTTNDILNEIYSIIGVNPCSKKRAKQQVNSTTNDQKKHRPSTAGSSANTSTTSTIPAPLQPPPSTNILNPLNPSASLPKETSKIPTLDDFFTGFDQPTSLPNLDIKAPIKSINSITTITTSSLLSMLKGETNFPTSLDLFLSLGISKQFPNFHNNNDTIIIPLPCISNTRFSTSLDESLYLNDFNLIDSINHKISDFLTNKPTSSIPNLKIIIIIGSFQEGSPQNPQEDQSHKYVCKIILLSDFIINELNNQLLYQTKKFFLNHDYTFIDSKFEWLQSQLLQKLIIKPLQSHFTKKFEYPILGDQISSDVFLNTSMTINVPYIMNSGFYQINHTTSLYIVVYLVLNLLSRFENLNRSNGFDDQMGLMNSLNGIEYNNQFNINVLKMVLDYLRELQN</sequence>
<evidence type="ECO:0000256" key="1">
    <source>
        <dbReference type="SAM" id="MobiDB-lite"/>
    </source>
</evidence>
<dbReference type="RefSeq" id="XP_019041576.1">
    <property type="nucleotide sequence ID" value="XM_019182993.1"/>
</dbReference>
<protein>
    <submittedName>
        <fullName evidence="2">Uncharacterized protein</fullName>
    </submittedName>
</protein>
<accession>A0A1E3PAC3</accession>
<evidence type="ECO:0000313" key="2">
    <source>
        <dbReference type="EMBL" id="ODQ62369.1"/>
    </source>
</evidence>
<dbReference type="GeneID" id="30200239"/>